<name>A0AAE0EVC2_9CHLO</name>
<dbReference type="AlphaFoldDB" id="A0AAE0EVC2"/>
<reference evidence="1 2" key="1">
    <citation type="journal article" date="2015" name="Genome Biol. Evol.">
        <title>Comparative Genomics of a Bacterivorous Green Alga Reveals Evolutionary Causalities and Consequences of Phago-Mixotrophic Mode of Nutrition.</title>
        <authorList>
            <person name="Burns J.A."/>
            <person name="Paasch A."/>
            <person name="Narechania A."/>
            <person name="Kim E."/>
        </authorList>
    </citation>
    <scope>NUCLEOTIDE SEQUENCE [LARGE SCALE GENOMIC DNA]</scope>
    <source>
        <strain evidence="1 2">PLY_AMNH</strain>
    </source>
</reference>
<organism evidence="1 2">
    <name type="scientific">Cymbomonas tetramitiformis</name>
    <dbReference type="NCBI Taxonomy" id="36881"/>
    <lineage>
        <taxon>Eukaryota</taxon>
        <taxon>Viridiplantae</taxon>
        <taxon>Chlorophyta</taxon>
        <taxon>Pyramimonadophyceae</taxon>
        <taxon>Pyramimonadales</taxon>
        <taxon>Pyramimonadaceae</taxon>
        <taxon>Cymbomonas</taxon>
    </lineage>
</organism>
<evidence type="ECO:0000313" key="1">
    <source>
        <dbReference type="EMBL" id="KAK3240250.1"/>
    </source>
</evidence>
<sequence length="91" mass="9826">MISPSLAEVEPASTPDPTPCIIYARELEEPPIVEHQDVVLAAFTDRDVAHPDQEYPPCQAPQGQSETRLSILMGTRSIANTMPLCGAPLSI</sequence>
<dbReference type="EMBL" id="LGRX02033699">
    <property type="protein sequence ID" value="KAK3240250.1"/>
    <property type="molecule type" value="Genomic_DNA"/>
</dbReference>
<protein>
    <submittedName>
        <fullName evidence="1">Uncharacterized protein</fullName>
    </submittedName>
</protein>
<accession>A0AAE0EVC2</accession>
<comment type="caution">
    <text evidence="1">The sequence shown here is derived from an EMBL/GenBank/DDBJ whole genome shotgun (WGS) entry which is preliminary data.</text>
</comment>
<dbReference type="Proteomes" id="UP001190700">
    <property type="component" value="Unassembled WGS sequence"/>
</dbReference>
<gene>
    <name evidence="1" type="ORF">CYMTET_49901</name>
</gene>
<keyword evidence="2" id="KW-1185">Reference proteome</keyword>
<proteinExistence type="predicted"/>
<evidence type="ECO:0000313" key="2">
    <source>
        <dbReference type="Proteomes" id="UP001190700"/>
    </source>
</evidence>